<feature type="region of interest" description="Disordered" evidence="2">
    <location>
        <begin position="86"/>
        <end position="130"/>
    </location>
</feature>
<dbReference type="SUPFAM" id="SSF51197">
    <property type="entry name" value="Clavaminate synthase-like"/>
    <property type="match status" value="1"/>
</dbReference>
<dbReference type="GO" id="GO:0062101">
    <property type="term" value="F:peptidyl-aspartic acid 3-dioxygenase activity"/>
    <property type="evidence" value="ECO:0007669"/>
    <property type="project" value="InterPro"/>
</dbReference>
<comment type="caution">
    <text evidence="5">The sequence shown here is derived from an EMBL/GenBank/DDBJ whole genome shotgun (WGS) entry which is preliminary data.</text>
</comment>
<evidence type="ECO:0000259" key="4">
    <source>
        <dbReference type="Pfam" id="PF05118"/>
    </source>
</evidence>
<keyword evidence="3" id="KW-1133">Transmembrane helix</keyword>
<protein>
    <recommendedName>
        <fullName evidence="4">Aspartyl/asparaginy/proline hydroxylase domain-containing protein</fullName>
    </recommendedName>
</protein>
<name>A0AAN8FCM2_TRICO</name>
<feature type="region of interest" description="Disordered" evidence="2">
    <location>
        <begin position="1"/>
        <end position="25"/>
    </location>
</feature>
<dbReference type="InterPro" id="IPR011990">
    <property type="entry name" value="TPR-like_helical_dom_sf"/>
</dbReference>
<dbReference type="InterPro" id="IPR027443">
    <property type="entry name" value="IPNS-like_sf"/>
</dbReference>
<dbReference type="InterPro" id="IPR039038">
    <property type="entry name" value="ASPH"/>
</dbReference>
<dbReference type="Gene3D" id="1.25.40.10">
    <property type="entry name" value="Tetratricopeptide repeat domain"/>
    <property type="match status" value="2"/>
</dbReference>
<sequence length="807" mass="92056">MASKQNGNSIAAPRPPFRRQGSSIGAGPHPMAVALAPVHRIDYSVTKGGARTWAVLLVFLFLCSGLYTIFSSKDLSEGVASIRRDRQSGIGDDDSNLEISPEIRTEGSDDSSEDLVEPTADDEDIEDDDEPLEDQLFAGLRRKIENNIKRVKKYVEDKETVHDVQNEKDDEEPQLPQKRTKRRKQKELRVKVETTTQTAQRRKQHVKRRVIEEQVEDEQDEDDVELDNDEEEEPKSELPKQEETEDEIAESPSEVRADHEAEEVEADIEDQRHHRRTKHSFRHLMAESVPERECKRKHCPPSYGAGPRISLLKRKNKASRAETGNDEDQENKNENDEDDDDGDDDDDDELSPPPQIKHNEIGLKQRTSGREAYRRQAITNRDDHKNRDALDRADNLVEKHDYNAAFAIFNTVLRSRPDSPRAHFGKGRGYELRGELTGDDHDFNRAIHEYEQVLDNEETPDALFRQAASRLIELSSFRGDFYRSLITHRMLVSRFPDEIEHQTNVALTFIKMKRLDDAKKVLQHIIESDHNCGIALAYYGYILKVAEDNVEQGVAYMKKGLRLGGDTITDAKFYYHLGHGLMYLGRSTEAYSVFEHAASLGLFLSAQQRSMYNVEGLTGRAWWTAEQTGYAKYLKAVERQWVSIRAEAARVLQSVPYLWKEENPAITVDGRWIAFPLLENGHFNTENCRMAPQTCSILKEFRESSNASKSEMRFSALSSGAQILPHCGPTNSRLQAHLGLIVPSEARIRVGNEQRGWKTGKFIIFDDSFEHELQFDGASSASLRLILLIDLWHPEVESRQRIAPGDD</sequence>
<feature type="compositionally biased region" description="Acidic residues" evidence="2">
    <location>
        <begin position="324"/>
        <end position="350"/>
    </location>
</feature>
<gene>
    <name evidence="5" type="ORF">GCK32_000807</name>
</gene>
<keyword evidence="3" id="KW-0472">Membrane</keyword>
<dbReference type="Gene3D" id="2.60.120.330">
    <property type="entry name" value="B-lactam Antibiotic, Isopenicillin N Synthase, Chain"/>
    <property type="match status" value="1"/>
</dbReference>
<evidence type="ECO:0000313" key="5">
    <source>
        <dbReference type="EMBL" id="KAK5974555.1"/>
    </source>
</evidence>
<evidence type="ECO:0000313" key="6">
    <source>
        <dbReference type="Proteomes" id="UP001331761"/>
    </source>
</evidence>
<feature type="compositionally biased region" description="Acidic residues" evidence="2">
    <location>
        <begin position="108"/>
        <end position="130"/>
    </location>
</feature>
<accession>A0AAN8FCM2</accession>
<comment type="similarity">
    <text evidence="1">Belongs to the aspartyl/asparaginyl beta-hydroxylase family.</text>
</comment>
<keyword evidence="6" id="KW-1185">Reference proteome</keyword>
<keyword evidence="3" id="KW-0812">Transmembrane</keyword>
<dbReference type="EMBL" id="WIXE01014103">
    <property type="protein sequence ID" value="KAK5974555.1"/>
    <property type="molecule type" value="Genomic_DNA"/>
</dbReference>
<dbReference type="SUPFAM" id="SSF48452">
    <property type="entry name" value="TPR-like"/>
    <property type="match status" value="1"/>
</dbReference>
<dbReference type="Pfam" id="PF05118">
    <property type="entry name" value="Asp_Arg_Hydrox"/>
    <property type="match status" value="1"/>
</dbReference>
<proteinExistence type="inferred from homology"/>
<dbReference type="PANTHER" id="PTHR12366:SF29">
    <property type="entry name" value="ASPARTYL BETA-HYDROXYLASE, ISOFORM L"/>
    <property type="match status" value="1"/>
</dbReference>
<dbReference type="GO" id="GO:0005783">
    <property type="term" value="C:endoplasmic reticulum"/>
    <property type="evidence" value="ECO:0007669"/>
    <property type="project" value="TreeGrafter"/>
</dbReference>
<feature type="compositionally biased region" description="Basic residues" evidence="2">
    <location>
        <begin position="273"/>
        <end position="282"/>
    </location>
</feature>
<feature type="compositionally biased region" description="Acidic residues" evidence="2">
    <location>
        <begin position="213"/>
        <end position="234"/>
    </location>
</feature>
<evidence type="ECO:0000256" key="2">
    <source>
        <dbReference type="SAM" id="MobiDB-lite"/>
    </source>
</evidence>
<dbReference type="PANTHER" id="PTHR12366">
    <property type="entry name" value="ASPARTYL/ASPARAGINYL BETA-HYDROXYLASE"/>
    <property type="match status" value="1"/>
</dbReference>
<feature type="region of interest" description="Disordered" evidence="2">
    <location>
        <begin position="162"/>
        <end position="386"/>
    </location>
</feature>
<evidence type="ECO:0000256" key="3">
    <source>
        <dbReference type="SAM" id="Phobius"/>
    </source>
</evidence>
<reference evidence="5 6" key="1">
    <citation type="submission" date="2019-10" db="EMBL/GenBank/DDBJ databases">
        <title>Assembly and Annotation for the nematode Trichostrongylus colubriformis.</title>
        <authorList>
            <person name="Martin J."/>
        </authorList>
    </citation>
    <scope>NUCLEOTIDE SEQUENCE [LARGE SCALE GENOMIC DNA]</scope>
    <source>
        <strain evidence="5">G859</strain>
        <tissue evidence="5">Whole worm</tissue>
    </source>
</reference>
<dbReference type="AlphaFoldDB" id="A0AAN8FCM2"/>
<feature type="transmembrane region" description="Helical" evidence="3">
    <location>
        <begin position="50"/>
        <end position="70"/>
    </location>
</feature>
<evidence type="ECO:0000256" key="1">
    <source>
        <dbReference type="ARBA" id="ARBA00007730"/>
    </source>
</evidence>
<dbReference type="Proteomes" id="UP001331761">
    <property type="component" value="Unassembled WGS sequence"/>
</dbReference>
<feature type="compositionally biased region" description="Basic and acidic residues" evidence="2">
    <location>
        <begin position="357"/>
        <end position="386"/>
    </location>
</feature>
<dbReference type="InterPro" id="IPR007803">
    <property type="entry name" value="Asp/Arg/Pro-Hydrxlase"/>
</dbReference>
<feature type="domain" description="Aspartyl/asparaginy/proline hydroxylase" evidence="4">
    <location>
        <begin position="638"/>
        <end position="794"/>
    </location>
</feature>
<organism evidence="5 6">
    <name type="scientific">Trichostrongylus colubriformis</name>
    <name type="common">Black scour worm</name>
    <dbReference type="NCBI Taxonomy" id="6319"/>
    <lineage>
        <taxon>Eukaryota</taxon>
        <taxon>Metazoa</taxon>
        <taxon>Ecdysozoa</taxon>
        <taxon>Nematoda</taxon>
        <taxon>Chromadorea</taxon>
        <taxon>Rhabditida</taxon>
        <taxon>Rhabditina</taxon>
        <taxon>Rhabditomorpha</taxon>
        <taxon>Strongyloidea</taxon>
        <taxon>Trichostrongylidae</taxon>
        <taxon>Trichostrongylus</taxon>
    </lineage>
</organism>